<dbReference type="RefSeq" id="WP_208817663.1">
    <property type="nucleotide sequence ID" value="NZ_WVUH01000524.1"/>
</dbReference>
<keyword evidence="6" id="KW-1185">Reference proteome</keyword>
<dbReference type="InterPro" id="IPR009003">
    <property type="entry name" value="Peptidase_S1_PA"/>
</dbReference>
<dbReference type="InterPro" id="IPR036034">
    <property type="entry name" value="PDZ_sf"/>
</dbReference>
<dbReference type="Pfam" id="PF13180">
    <property type="entry name" value="PDZ_2"/>
    <property type="match status" value="1"/>
</dbReference>
<dbReference type="InterPro" id="IPR001478">
    <property type="entry name" value="PDZ"/>
</dbReference>
<feature type="region of interest" description="Disordered" evidence="3">
    <location>
        <begin position="1"/>
        <end position="53"/>
    </location>
</feature>
<evidence type="ECO:0000313" key="5">
    <source>
        <dbReference type="EMBL" id="MBO4210586.1"/>
    </source>
</evidence>
<dbReference type="PROSITE" id="PS50106">
    <property type="entry name" value="PDZ"/>
    <property type="match status" value="1"/>
</dbReference>
<dbReference type="PANTHER" id="PTHR43343:SF3">
    <property type="entry name" value="PROTEASE DO-LIKE 8, CHLOROPLASTIC"/>
    <property type="match status" value="1"/>
</dbReference>
<dbReference type="InterPro" id="IPR001940">
    <property type="entry name" value="Peptidase_S1C"/>
</dbReference>
<evidence type="ECO:0000259" key="4">
    <source>
        <dbReference type="PROSITE" id="PS50106"/>
    </source>
</evidence>
<dbReference type="Proteomes" id="UP000823521">
    <property type="component" value="Unassembled WGS sequence"/>
</dbReference>
<feature type="non-terminal residue" evidence="5">
    <location>
        <position position="1"/>
    </location>
</feature>
<accession>A0ABS3W1B8</accession>
<dbReference type="Pfam" id="PF13365">
    <property type="entry name" value="Trypsin_2"/>
    <property type="match status" value="1"/>
</dbReference>
<feature type="compositionally biased region" description="Low complexity" evidence="3">
    <location>
        <begin position="25"/>
        <end position="42"/>
    </location>
</feature>
<evidence type="ECO:0000313" key="6">
    <source>
        <dbReference type="Proteomes" id="UP000823521"/>
    </source>
</evidence>
<sequence>QYPGHQPYPGNAWQPGQPGWPTNPGYPGQAAPLGAPQPGYPGAVPPWAHGPAPTPGPGRFAKFVAAGAVALALMAGSGIAGGAVALALDPGSGGRTFTAAPIINSADLPGIAAKVANSVVSISTGNGEGSGVVLTADGYVLTNNHVIASADGDTVRVVFADGKNVRAKIVGTDPKTDLAVIKADGVSGLNPATFGDSDGMRVGDTVLALGSPLGLQGSVTAGIISARDRTIQAGSENQRPQQGVSSISGLLQTDAPINPGNSGGALINTRGEVIGINTAIATAGQGTGNIGVGFAIPSNKAKAVAEQLQRGQKVSHPSLGVAVNTAENGGALIAQVNPDSPAAKAGLREGDIVTRFGDRVISESNDLVAAVQAGRVGDRVELTYVRDGAEAKATVTLAETS</sequence>
<name>A0ABS3W1B8_MICEH</name>
<dbReference type="SUPFAM" id="SSF50494">
    <property type="entry name" value="Trypsin-like serine proteases"/>
    <property type="match status" value="1"/>
</dbReference>
<dbReference type="SUPFAM" id="SSF50156">
    <property type="entry name" value="PDZ domain-like"/>
    <property type="match status" value="1"/>
</dbReference>
<organism evidence="5 6">
    <name type="scientific">Micromonospora echinofusca</name>
    <dbReference type="NCBI Taxonomy" id="47858"/>
    <lineage>
        <taxon>Bacteria</taxon>
        <taxon>Bacillati</taxon>
        <taxon>Actinomycetota</taxon>
        <taxon>Actinomycetes</taxon>
        <taxon>Micromonosporales</taxon>
        <taxon>Micromonosporaceae</taxon>
        <taxon>Micromonospora</taxon>
    </lineage>
</organism>
<comment type="caution">
    <text evidence="5">The sequence shown here is derived from an EMBL/GenBank/DDBJ whole genome shotgun (WGS) entry which is preliminary data.</text>
</comment>
<gene>
    <name evidence="5" type="ORF">GSF22_32020</name>
</gene>
<dbReference type="InterPro" id="IPR051201">
    <property type="entry name" value="Chloro_Bact_Ser_Proteases"/>
</dbReference>
<keyword evidence="1" id="KW-0645">Protease</keyword>
<feature type="domain" description="PDZ" evidence="4">
    <location>
        <begin position="305"/>
        <end position="388"/>
    </location>
</feature>
<reference evidence="5 6" key="1">
    <citation type="submission" date="2019-12" db="EMBL/GenBank/DDBJ databases">
        <title>Whole genome sequencing of endophytic Actinobacterium Micromonospora sp. MPMI6T.</title>
        <authorList>
            <person name="Evv R."/>
            <person name="Podile A.R."/>
        </authorList>
    </citation>
    <scope>NUCLEOTIDE SEQUENCE [LARGE SCALE GENOMIC DNA]</scope>
    <source>
        <strain evidence="5 6">MPMI6</strain>
    </source>
</reference>
<dbReference type="SMART" id="SM00228">
    <property type="entry name" value="PDZ"/>
    <property type="match status" value="1"/>
</dbReference>
<dbReference type="Gene3D" id="2.30.42.10">
    <property type="match status" value="1"/>
</dbReference>
<dbReference type="EMBL" id="WVUH01000524">
    <property type="protein sequence ID" value="MBO4210586.1"/>
    <property type="molecule type" value="Genomic_DNA"/>
</dbReference>
<keyword evidence="2" id="KW-0378">Hydrolase</keyword>
<dbReference type="PRINTS" id="PR00834">
    <property type="entry name" value="PROTEASES2C"/>
</dbReference>
<protein>
    <submittedName>
        <fullName evidence="5">PDZ domain-containing protein</fullName>
    </submittedName>
</protein>
<evidence type="ECO:0000256" key="2">
    <source>
        <dbReference type="ARBA" id="ARBA00022801"/>
    </source>
</evidence>
<evidence type="ECO:0000256" key="3">
    <source>
        <dbReference type="SAM" id="MobiDB-lite"/>
    </source>
</evidence>
<dbReference type="PANTHER" id="PTHR43343">
    <property type="entry name" value="PEPTIDASE S12"/>
    <property type="match status" value="1"/>
</dbReference>
<proteinExistence type="predicted"/>
<dbReference type="Gene3D" id="2.40.10.120">
    <property type="match status" value="1"/>
</dbReference>
<evidence type="ECO:0000256" key="1">
    <source>
        <dbReference type="ARBA" id="ARBA00022670"/>
    </source>
</evidence>